<feature type="compositionally biased region" description="Basic and acidic residues" evidence="1">
    <location>
        <begin position="23"/>
        <end position="35"/>
    </location>
</feature>
<proteinExistence type="predicted"/>
<protein>
    <submittedName>
        <fullName evidence="3">Cold-shock protein</fullName>
    </submittedName>
</protein>
<dbReference type="EMBL" id="JBHRZS010000007">
    <property type="protein sequence ID" value="MFC3881627.1"/>
    <property type="molecule type" value="Genomic_DNA"/>
</dbReference>
<dbReference type="SMART" id="SM00357">
    <property type="entry name" value="CSP"/>
    <property type="match status" value="1"/>
</dbReference>
<dbReference type="InterPro" id="IPR012340">
    <property type="entry name" value="NA-bd_OB-fold"/>
</dbReference>
<feature type="compositionally biased region" description="Basic and acidic residues" evidence="1">
    <location>
        <begin position="60"/>
        <end position="69"/>
    </location>
</feature>
<evidence type="ECO:0000313" key="4">
    <source>
        <dbReference type="Proteomes" id="UP001595805"/>
    </source>
</evidence>
<comment type="caution">
    <text evidence="3">The sequence shown here is derived from an EMBL/GenBank/DDBJ whole genome shotgun (WGS) entry which is preliminary data.</text>
</comment>
<accession>A0ABV8AUG0</accession>
<sequence>MARSQETFNKKEREKKRQKKAKEKMERREERKDQATKGTLDNMMAYVDEFGNITDTPPDPIKKPQKVDAESIEIGVPKRIAEEEPSERTGKIDFFNHSKGYGFIREITSQDKFFVHVNGLIDDVDEGDKVTFELEKGLKGLNAVNVKKV</sequence>
<gene>
    <name evidence="3" type="ORF">ACFOSV_15640</name>
</gene>
<dbReference type="CDD" id="cd04458">
    <property type="entry name" value="CSP_CDS"/>
    <property type="match status" value="1"/>
</dbReference>
<dbReference type="InterPro" id="IPR002059">
    <property type="entry name" value="CSP_DNA-bd"/>
</dbReference>
<evidence type="ECO:0000259" key="2">
    <source>
        <dbReference type="PROSITE" id="PS51857"/>
    </source>
</evidence>
<feature type="domain" description="CSD" evidence="2">
    <location>
        <begin position="87"/>
        <end position="148"/>
    </location>
</feature>
<name>A0ABV8AUG0_9BACT</name>
<reference evidence="4" key="1">
    <citation type="journal article" date="2019" name="Int. J. Syst. Evol. Microbiol.">
        <title>The Global Catalogue of Microorganisms (GCM) 10K type strain sequencing project: providing services to taxonomists for standard genome sequencing and annotation.</title>
        <authorList>
            <consortium name="The Broad Institute Genomics Platform"/>
            <consortium name="The Broad Institute Genome Sequencing Center for Infectious Disease"/>
            <person name="Wu L."/>
            <person name="Ma J."/>
        </authorList>
    </citation>
    <scope>NUCLEOTIDE SEQUENCE [LARGE SCALE GENOMIC DNA]</scope>
    <source>
        <strain evidence="4">CCUG 60523</strain>
    </source>
</reference>
<dbReference type="RefSeq" id="WP_377906975.1">
    <property type="nucleotide sequence ID" value="NZ_JBHRZS010000007.1"/>
</dbReference>
<dbReference type="Pfam" id="PF00313">
    <property type="entry name" value="CSD"/>
    <property type="match status" value="1"/>
</dbReference>
<evidence type="ECO:0000256" key="1">
    <source>
        <dbReference type="SAM" id="MobiDB-lite"/>
    </source>
</evidence>
<dbReference type="Gene3D" id="2.40.50.140">
    <property type="entry name" value="Nucleic acid-binding proteins"/>
    <property type="match status" value="1"/>
</dbReference>
<dbReference type="Proteomes" id="UP001595805">
    <property type="component" value="Unassembled WGS sequence"/>
</dbReference>
<organism evidence="3 4">
    <name type="scientific">Algoriphagus namhaensis</name>
    <dbReference type="NCBI Taxonomy" id="915353"/>
    <lineage>
        <taxon>Bacteria</taxon>
        <taxon>Pseudomonadati</taxon>
        <taxon>Bacteroidota</taxon>
        <taxon>Cytophagia</taxon>
        <taxon>Cytophagales</taxon>
        <taxon>Cyclobacteriaceae</taxon>
        <taxon>Algoriphagus</taxon>
    </lineage>
</organism>
<dbReference type="PRINTS" id="PR00050">
    <property type="entry name" value="COLDSHOCK"/>
</dbReference>
<dbReference type="PROSITE" id="PS51857">
    <property type="entry name" value="CSD_2"/>
    <property type="match status" value="1"/>
</dbReference>
<evidence type="ECO:0000313" key="3">
    <source>
        <dbReference type="EMBL" id="MFC3881627.1"/>
    </source>
</evidence>
<feature type="region of interest" description="Disordered" evidence="1">
    <location>
        <begin position="1"/>
        <end position="70"/>
    </location>
</feature>
<keyword evidence="4" id="KW-1185">Reference proteome</keyword>
<dbReference type="SUPFAM" id="SSF50249">
    <property type="entry name" value="Nucleic acid-binding proteins"/>
    <property type="match status" value="1"/>
</dbReference>
<feature type="compositionally biased region" description="Basic residues" evidence="1">
    <location>
        <begin position="13"/>
        <end position="22"/>
    </location>
</feature>
<dbReference type="InterPro" id="IPR011129">
    <property type="entry name" value="CSD"/>
</dbReference>